<dbReference type="Proteomes" id="UP001642464">
    <property type="component" value="Unassembled WGS sequence"/>
</dbReference>
<evidence type="ECO:0000256" key="1">
    <source>
        <dbReference type="SAM" id="MobiDB-lite"/>
    </source>
</evidence>
<proteinExistence type="predicted"/>
<feature type="compositionally biased region" description="Basic and acidic residues" evidence="1">
    <location>
        <begin position="1"/>
        <end position="12"/>
    </location>
</feature>
<reference evidence="2 3" key="1">
    <citation type="submission" date="2024-02" db="EMBL/GenBank/DDBJ databases">
        <authorList>
            <person name="Chen Y."/>
            <person name="Shah S."/>
            <person name="Dougan E. K."/>
            <person name="Thang M."/>
            <person name="Chan C."/>
        </authorList>
    </citation>
    <scope>NUCLEOTIDE SEQUENCE [LARGE SCALE GENOMIC DNA]</scope>
</reference>
<name>A0ABP0JUB7_9DINO</name>
<feature type="region of interest" description="Disordered" evidence="1">
    <location>
        <begin position="1"/>
        <end position="62"/>
    </location>
</feature>
<comment type="caution">
    <text evidence="2">The sequence shown here is derived from an EMBL/GenBank/DDBJ whole genome shotgun (WGS) entry which is preliminary data.</text>
</comment>
<evidence type="ECO:0000313" key="2">
    <source>
        <dbReference type="EMBL" id="CAK9017914.1"/>
    </source>
</evidence>
<dbReference type="EMBL" id="CAXAMM010008613">
    <property type="protein sequence ID" value="CAK9017914.1"/>
    <property type="molecule type" value="Genomic_DNA"/>
</dbReference>
<accession>A0ABP0JUB7</accession>
<sequence length="642" mass="71960">MARPASPERETSPTRLPSPRRTRIAHLGDEIEDGESDRRKGSRRTPRRSTKDSPMATPSPQRKAIDSALNSMQSRKSQIDVRQIARPSKWNLARLALAGPVGDDEGNLTEIQKVLKQVQGGYTTVAQKEDVLETIMAEAAHASFDCLGRFEMDPLSATRNAVNAAAMRGKTGEIYRVCHQIGRKDLDYYHDDDPRLVQKHGLQLFSAQAGEISFIGPEWMEGFNCRLERALVAKIEAGLVGNHSGFDTRRLQSLEKELRPLYSTLPHEVPLPDIEGGLGLVSARYLLHQYFLRRHSWQVRGLNPAGDGRQPPDHKEALRSRVAGHLLELLERKVGAQGLNLKTLAVFVATLEHLLHGDERQRLKQSWTVHDLNPEDLTDAEGLQSVLEVFMAHFVYSSQKAQSGYALTLQKGREEVAFVGRVYDGWSKIRNDIRNGIKTLRATRGTDLSFEDAVQVADQVLEYFRDVSGSMCRDMAESLVRMPGGKQGKVPLSEMRKKDLFRETMDYLRAANALDESTRDPVVLVPNYMLGPSNCDGTTSFYDLCCPDPCEGQRAFFEEAVMDGQPAVAIEQIAREQGASSRMLPKLHQLLERQAALHGHDFSMWFHEAFPDRCPRPLKGDAVPDAKAEFQATAQVESLFEW</sequence>
<keyword evidence="3" id="KW-1185">Reference proteome</keyword>
<organism evidence="2 3">
    <name type="scientific">Durusdinium trenchii</name>
    <dbReference type="NCBI Taxonomy" id="1381693"/>
    <lineage>
        <taxon>Eukaryota</taxon>
        <taxon>Sar</taxon>
        <taxon>Alveolata</taxon>
        <taxon>Dinophyceae</taxon>
        <taxon>Suessiales</taxon>
        <taxon>Symbiodiniaceae</taxon>
        <taxon>Durusdinium</taxon>
    </lineage>
</organism>
<gene>
    <name evidence="2" type="ORF">SCF082_LOCUS13864</name>
</gene>
<evidence type="ECO:0000313" key="3">
    <source>
        <dbReference type="Proteomes" id="UP001642464"/>
    </source>
</evidence>
<protein>
    <submittedName>
        <fullName evidence="2">Uncharacterized protein</fullName>
    </submittedName>
</protein>